<comment type="caution">
    <text evidence="2">The sequence shown here is derived from an EMBL/GenBank/DDBJ whole genome shotgun (WGS) entry which is preliminary data.</text>
</comment>
<gene>
    <name evidence="2" type="ORF">FD145_953</name>
</gene>
<reference evidence="2 3" key="1">
    <citation type="submission" date="2019-12" db="EMBL/GenBank/DDBJ databases">
        <authorList>
            <person name="Wolfe R."/>
            <person name="Danczak R."/>
            <person name="Wilkins M."/>
        </authorList>
    </citation>
    <scope>NUCLEOTIDE SEQUENCE [LARGE SCALE GENOMIC DNA]</scope>
    <source>
        <strain evidence="2">X2_MaxBin.013</strain>
    </source>
</reference>
<evidence type="ECO:0000313" key="3">
    <source>
        <dbReference type="Proteomes" id="UP000488506"/>
    </source>
</evidence>
<dbReference type="NCBIfam" id="TIGR01764">
    <property type="entry name" value="excise"/>
    <property type="match status" value="1"/>
</dbReference>
<feature type="domain" description="Helix-turn-helix" evidence="1">
    <location>
        <begin position="5"/>
        <end position="47"/>
    </location>
</feature>
<dbReference type="Proteomes" id="UP000488506">
    <property type="component" value="Unassembled WGS sequence"/>
</dbReference>
<accession>A0A833L0U6</accession>
<evidence type="ECO:0000313" key="2">
    <source>
        <dbReference type="EMBL" id="KAF0134011.1"/>
    </source>
</evidence>
<dbReference type="InterPro" id="IPR010093">
    <property type="entry name" value="SinI_DNA-bd"/>
</dbReference>
<dbReference type="EMBL" id="WPAF01000014">
    <property type="protein sequence ID" value="KAF0134011.1"/>
    <property type="molecule type" value="Genomic_DNA"/>
</dbReference>
<dbReference type="Pfam" id="PF12728">
    <property type="entry name" value="HTH_17"/>
    <property type="match status" value="1"/>
</dbReference>
<dbReference type="GO" id="GO:0003677">
    <property type="term" value="F:DNA binding"/>
    <property type="evidence" value="ECO:0007669"/>
    <property type="project" value="InterPro"/>
</dbReference>
<sequence>MKSEYLSIAELAKILDISRIAVYKRIKKGQIKAHKIGRNYAIPKRYLSKIVGKELKEEEKRKIEIAVRRTLKEYGEVLRLLGKE</sequence>
<proteinExistence type="predicted"/>
<name>A0A833L0U6_UNCSA</name>
<evidence type="ECO:0000259" key="1">
    <source>
        <dbReference type="Pfam" id="PF12728"/>
    </source>
</evidence>
<dbReference type="InterPro" id="IPR041657">
    <property type="entry name" value="HTH_17"/>
</dbReference>
<dbReference type="AlphaFoldDB" id="A0A833L0U6"/>
<organism evidence="2 3">
    <name type="scientific">Candidatus Saganbacteria bacterium</name>
    <dbReference type="NCBI Taxonomy" id="2575572"/>
    <lineage>
        <taxon>Bacteria</taxon>
        <taxon>Bacillati</taxon>
        <taxon>Saganbacteria</taxon>
    </lineage>
</organism>
<protein>
    <recommendedName>
        <fullName evidence="1">Helix-turn-helix domain-containing protein</fullName>
    </recommendedName>
</protein>